<comment type="function">
    <text evidence="2 7">Catalyzes the formation of N(7)-methylguanine at position 46 (m7G46) in tRNA.</text>
</comment>
<dbReference type="NCBIfam" id="NF001080">
    <property type="entry name" value="PRK00121.2-2"/>
    <property type="match status" value="1"/>
</dbReference>
<comment type="pathway">
    <text evidence="7">tRNA modification; N(7)-methylguanine-tRNA biosynthesis.</text>
</comment>
<keyword evidence="9" id="KW-1185">Reference proteome</keyword>
<proteinExistence type="inferred from homology"/>
<feature type="binding site" evidence="7">
    <location>
        <position position="154"/>
    </location>
    <ligand>
        <name>substrate</name>
    </ligand>
</feature>
<feature type="binding site" evidence="7">
    <location>
        <position position="118"/>
    </location>
    <ligand>
        <name>S-adenosyl-L-methionine</name>
        <dbReference type="ChEBI" id="CHEBI:59789"/>
    </ligand>
</feature>
<reference evidence="8 9" key="1">
    <citation type="submission" date="2021-01" db="EMBL/GenBank/DDBJ databases">
        <title>Genomic Encyclopedia of Type Strains, Phase IV (KMG-IV): sequencing the most valuable type-strain genomes for metagenomic binning, comparative biology and taxonomic classification.</title>
        <authorList>
            <person name="Goeker M."/>
        </authorList>
    </citation>
    <scope>NUCLEOTIDE SEQUENCE [LARGE SCALE GENOMIC DNA]</scope>
    <source>
        <strain evidence="8 9">DSM 24436</strain>
    </source>
</reference>
<dbReference type="EMBL" id="JAFBDT010000009">
    <property type="protein sequence ID" value="MBM7561889.1"/>
    <property type="molecule type" value="Genomic_DNA"/>
</dbReference>
<feature type="binding site" evidence="7">
    <location>
        <begin position="191"/>
        <end position="194"/>
    </location>
    <ligand>
        <name>substrate</name>
    </ligand>
</feature>
<keyword evidence="3 7" id="KW-0489">Methyltransferase</keyword>
<name>A0ABS2MR75_9FIRM</name>
<protein>
    <recommendedName>
        <fullName evidence="7">tRNA (guanine-N(7)-)-methyltransferase</fullName>
        <ecNumber evidence="7">2.1.1.33</ecNumber>
    </recommendedName>
    <alternativeName>
        <fullName evidence="7">tRNA (guanine(46)-N(7))-methyltransferase</fullName>
    </alternativeName>
    <alternativeName>
        <fullName evidence="7">tRNA(m7G46)-methyltransferase</fullName>
    </alternativeName>
</protein>
<dbReference type="InterPro" id="IPR055361">
    <property type="entry name" value="tRNA_methyltr_TrmB_bact"/>
</dbReference>
<dbReference type="PANTHER" id="PTHR23417">
    <property type="entry name" value="3-DEOXY-D-MANNO-OCTULOSONIC-ACID TRANSFERASE/TRNA GUANINE-N 7 - -METHYLTRANSFERASE"/>
    <property type="match status" value="1"/>
</dbReference>
<feature type="binding site" evidence="7">
    <location>
        <position position="69"/>
    </location>
    <ligand>
        <name>S-adenosyl-L-methionine</name>
        <dbReference type="ChEBI" id="CHEBI:59789"/>
    </ligand>
</feature>
<comment type="similarity">
    <text evidence="7">Belongs to the class I-like SAM-binding methyltransferase superfamily. TrmB family.</text>
</comment>
<sequence>MRVRRKPGAFEALCEIEPYFVKNPELRKGNWKEVFGNDNPIHAEFGGGKGRFSVEMARMYPNVNFIMADAVTEVALVAAKRMKKAALNNVRLILLDLKNVEDVFSEGELDQIYLNFSDPWPKKRHYKRRLTYRDFLMSYKAVLKSEGWIHFKTDNRSLFQFSLNEFAALDMKMQHISLNLHDESPEGNVMTEYEEKFSKMGHPIYRVETQFRK</sequence>
<evidence type="ECO:0000256" key="1">
    <source>
        <dbReference type="ARBA" id="ARBA00000142"/>
    </source>
</evidence>
<keyword evidence="6 7" id="KW-0819">tRNA processing</keyword>
<accession>A0ABS2MR75</accession>
<evidence type="ECO:0000256" key="5">
    <source>
        <dbReference type="ARBA" id="ARBA00022691"/>
    </source>
</evidence>
<comment type="caution">
    <text evidence="8">The sequence shown here is derived from an EMBL/GenBank/DDBJ whole genome shotgun (WGS) entry which is preliminary data.</text>
</comment>
<dbReference type="GO" id="GO:0008176">
    <property type="term" value="F:tRNA (guanine(46)-N7)-methyltransferase activity"/>
    <property type="evidence" value="ECO:0007669"/>
    <property type="project" value="UniProtKB-EC"/>
</dbReference>
<gene>
    <name evidence="7" type="primary">trmB</name>
    <name evidence="8" type="ORF">JOC49_001430</name>
</gene>
<dbReference type="RefSeq" id="WP_204663826.1">
    <property type="nucleotide sequence ID" value="NZ_JAFBDT010000009.1"/>
</dbReference>
<feature type="binding site" evidence="7">
    <location>
        <position position="96"/>
    </location>
    <ligand>
        <name>S-adenosyl-L-methionine</name>
        <dbReference type="ChEBI" id="CHEBI:59789"/>
    </ligand>
</feature>
<dbReference type="PROSITE" id="PS51625">
    <property type="entry name" value="SAM_MT_TRMB"/>
    <property type="match status" value="1"/>
</dbReference>
<dbReference type="InterPro" id="IPR029063">
    <property type="entry name" value="SAM-dependent_MTases_sf"/>
</dbReference>
<comment type="caution">
    <text evidence="7">Lacks conserved residue(s) required for the propagation of feature annotation.</text>
</comment>
<feature type="binding site" evidence="7">
    <location>
        <position position="44"/>
    </location>
    <ligand>
        <name>S-adenosyl-L-methionine</name>
        <dbReference type="ChEBI" id="CHEBI:59789"/>
    </ligand>
</feature>
<evidence type="ECO:0000256" key="3">
    <source>
        <dbReference type="ARBA" id="ARBA00022603"/>
    </source>
</evidence>
<keyword evidence="4 7" id="KW-0808">Transferase</keyword>
<dbReference type="InterPro" id="IPR003358">
    <property type="entry name" value="tRNA_(Gua-N-7)_MeTrfase_Trmb"/>
</dbReference>
<dbReference type="SUPFAM" id="SSF53335">
    <property type="entry name" value="S-adenosyl-L-methionine-dependent methyltransferases"/>
    <property type="match status" value="1"/>
</dbReference>
<comment type="catalytic activity">
    <reaction evidence="1 7">
        <text>guanosine(46) in tRNA + S-adenosyl-L-methionine = N(7)-methylguanosine(46) in tRNA + S-adenosyl-L-homocysteine</text>
        <dbReference type="Rhea" id="RHEA:42708"/>
        <dbReference type="Rhea" id="RHEA-COMP:10188"/>
        <dbReference type="Rhea" id="RHEA-COMP:10189"/>
        <dbReference type="ChEBI" id="CHEBI:57856"/>
        <dbReference type="ChEBI" id="CHEBI:59789"/>
        <dbReference type="ChEBI" id="CHEBI:74269"/>
        <dbReference type="ChEBI" id="CHEBI:74480"/>
        <dbReference type="EC" id="2.1.1.33"/>
    </reaction>
</comment>
<evidence type="ECO:0000313" key="9">
    <source>
        <dbReference type="Proteomes" id="UP000767854"/>
    </source>
</evidence>
<dbReference type="EC" id="2.1.1.33" evidence="7"/>
<dbReference type="HAMAP" id="MF_01057">
    <property type="entry name" value="tRNA_methyltr_TrmB"/>
    <property type="match status" value="1"/>
</dbReference>
<keyword evidence="5 7" id="KW-0949">S-adenosyl-L-methionine</keyword>
<organism evidence="8 9">
    <name type="scientific">Fusibacter tunisiensis</name>
    <dbReference type="NCBI Taxonomy" id="1008308"/>
    <lineage>
        <taxon>Bacteria</taxon>
        <taxon>Bacillati</taxon>
        <taxon>Bacillota</taxon>
        <taxon>Clostridia</taxon>
        <taxon>Eubacteriales</taxon>
        <taxon>Eubacteriales Family XII. Incertae Sedis</taxon>
        <taxon>Fusibacter</taxon>
    </lineage>
</organism>
<dbReference type="Pfam" id="PF02390">
    <property type="entry name" value="Methyltransf_4"/>
    <property type="match status" value="1"/>
</dbReference>
<dbReference type="NCBIfam" id="TIGR00091">
    <property type="entry name" value="tRNA (guanosine(46)-N7)-methyltransferase TrmB"/>
    <property type="match status" value="1"/>
</dbReference>
<evidence type="ECO:0000256" key="2">
    <source>
        <dbReference type="ARBA" id="ARBA00003015"/>
    </source>
</evidence>
<evidence type="ECO:0000256" key="4">
    <source>
        <dbReference type="ARBA" id="ARBA00022679"/>
    </source>
</evidence>
<feature type="binding site" evidence="7">
    <location>
        <position position="122"/>
    </location>
    <ligand>
        <name>substrate</name>
    </ligand>
</feature>
<evidence type="ECO:0000256" key="7">
    <source>
        <dbReference type="HAMAP-Rule" id="MF_01057"/>
    </source>
</evidence>
<evidence type="ECO:0000313" key="8">
    <source>
        <dbReference type="EMBL" id="MBM7561889.1"/>
    </source>
</evidence>
<evidence type="ECO:0000256" key="6">
    <source>
        <dbReference type="ARBA" id="ARBA00022694"/>
    </source>
</evidence>
<dbReference type="Gene3D" id="3.40.50.150">
    <property type="entry name" value="Vaccinia Virus protein VP39"/>
    <property type="match status" value="1"/>
</dbReference>
<dbReference type="PANTHER" id="PTHR23417:SF14">
    <property type="entry name" value="PENTACOTRIPEPTIDE-REPEAT REGION OF PRORP DOMAIN-CONTAINING PROTEIN"/>
    <property type="match status" value="1"/>
</dbReference>
<dbReference type="Proteomes" id="UP000767854">
    <property type="component" value="Unassembled WGS sequence"/>
</dbReference>